<evidence type="ECO:0000259" key="6">
    <source>
        <dbReference type="PROSITE" id="PS50977"/>
    </source>
</evidence>
<dbReference type="STRING" id="1076937.SAMN04488120_108126"/>
<dbReference type="InterPro" id="IPR001647">
    <property type="entry name" value="HTH_TetR"/>
</dbReference>
<dbReference type="GO" id="GO:0000976">
    <property type="term" value="F:transcription cis-regulatory region binding"/>
    <property type="evidence" value="ECO:0007669"/>
    <property type="project" value="TreeGrafter"/>
</dbReference>
<dbReference type="RefSeq" id="WP_091534214.1">
    <property type="nucleotide sequence ID" value="NZ_FOOC01000008.1"/>
</dbReference>
<dbReference type="EMBL" id="FOOC01000008">
    <property type="protein sequence ID" value="SFF55768.1"/>
    <property type="molecule type" value="Genomic_DNA"/>
</dbReference>
<dbReference type="PRINTS" id="PR00455">
    <property type="entry name" value="HTHTETR"/>
</dbReference>
<keyword evidence="8" id="KW-1185">Reference proteome</keyword>
<gene>
    <name evidence="7" type="ORF">SAMN04488120_108126</name>
</gene>
<dbReference type="PANTHER" id="PTHR30055">
    <property type="entry name" value="HTH-TYPE TRANSCRIPTIONAL REGULATOR RUTR"/>
    <property type="match status" value="1"/>
</dbReference>
<organism evidence="7 8">
    <name type="scientific">Fontimonas thermophila</name>
    <dbReference type="NCBI Taxonomy" id="1076937"/>
    <lineage>
        <taxon>Bacteria</taxon>
        <taxon>Pseudomonadati</taxon>
        <taxon>Pseudomonadota</taxon>
        <taxon>Gammaproteobacteria</taxon>
        <taxon>Nevskiales</taxon>
        <taxon>Nevskiaceae</taxon>
        <taxon>Fontimonas</taxon>
    </lineage>
</organism>
<evidence type="ECO:0000256" key="4">
    <source>
        <dbReference type="PROSITE-ProRule" id="PRU00335"/>
    </source>
</evidence>
<dbReference type="Pfam" id="PF00440">
    <property type="entry name" value="TetR_N"/>
    <property type="match status" value="1"/>
</dbReference>
<keyword evidence="3" id="KW-0804">Transcription</keyword>
<feature type="compositionally biased region" description="Polar residues" evidence="5">
    <location>
        <begin position="220"/>
        <end position="229"/>
    </location>
</feature>
<dbReference type="Gene3D" id="1.10.357.10">
    <property type="entry name" value="Tetracycline Repressor, domain 2"/>
    <property type="match status" value="1"/>
</dbReference>
<evidence type="ECO:0000313" key="7">
    <source>
        <dbReference type="EMBL" id="SFF55768.1"/>
    </source>
</evidence>
<evidence type="ECO:0000256" key="5">
    <source>
        <dbReference type="SAM" id="MobiDB-lite"/>
    </source>
</evidence>
<feature type="region of interest" description="Disordered" evidence="5">
    <location>
        <begin position="210"/>
        <end position="229"/>
    </location>
</feature>
<evidence type="ECO:0000256" key="2">
    <source>
        <dbReference type="ARBA" id="ARBA00023125"/>
    </source>
</evidence>
<proteinExistence type="predicted"/>
<dbReference type="PANTHER" id="PTHR30055:SF234">
    <property type="entry name" value="HTH-TYPE TRANSCRIPTIONAL REGULATOR BETI"/>
    <property type="match status" value="1"/>
</dbReference>
<name>A0A1I2JNR2_9GAMM</name>
<feature type="domain" description="HTH tetR-type" evidence="6">
    <location>
        <begin position="20"/>
        <end position="80"/>
    </location>
</feature>
<dbReference type="GO" id="GO:0003700">
    <property type="term" value="F:DNA-binding transcription factor activity"/>
    <property type="evidence" value="ECO:0007669"/>
    <property type="project" value="TreeGrafter"/>
</dbReference>
<sequence length="229" mass="25597">MNDALDPLAIARQPTQRRARARFERILAEAEKLLTEAGLSGFSIPLLAERLGYPRGSIYAYFPTPYAILNELVARHLAALETLFDAQAQRLRSLGWREGIAAAIDIGVAYHNRHPAARILILGGAVTDASFRAQEQTHRRLGELARRVWGHEMDLPEREPEAATLAVDIGMACFRRSFYAHGRITPAYRNAAIAAMIGFLEPYAVPVRPRRATRRTNRRSPSQTEGEQT</sequence>
<dbReference type="InterPro" id="IPR009057">
    <property type="entry name" value="Homeodomain-like_sf"/>
</dbReference>
<dbReference type="OrthoDB" id="325065at2"/>
<dbReference type="InterPro" id="IPR050109">
    <property type="entry name" value="HTH-type_TetR-like_transc_reg"/>
</dbReference>
<keyword evidence="2 4" id="KW-0238">DNA-binding</keyword>
<evidence type="ECO:0000313" key="8">
    <source>
        <dbReference type="Proteomes" id="UP000199771"/>
    </source>
</evidence>
<dbReference type="SUPFAM" id="SSF46689">
    <property type="entry name" value="Homeodomain-like"/>
    <property type="match status" value="1"/>
</dbReference>
<dbReference type="PROSITE" id="PS50977">
    <property type="entry name" value="HTH_TETR_2"/>
    <property type="match status" value="1"/>
</dbReference>
<reference evidence="7 8" key="1">
    <citation type="submission" date="2016-10" db="EMBL/GenBank/DDBJ databases">
        <authorList>
            <person name="de Groot N.N."/>
        </authorList>
    </citation>
    <scope>NUCLEOTIDE SEQUENCE [LARGE SCALE GENOMIC DNA]</scope>
    <source>
        <strain evidence="7 8">DSM 23609</strain>
    </source>
</reference>
<accession>A0A1I2JNR2</accession>
<keyword evidence="1" id="KW-0805">Transcription regulation</keyword>
<evidence type="ECO:0000256" key="3">
    <source>
        <dbReference type="ARBA" id="ARBA00023163"/>
    </source>
</evidence>
<dbReference type="AlphaFoldDB" id="A0A1I2JNR2"/>
<evidence type="ECO:0000256" key="1">
    <source>
        <dbReference type="ARBA" id="ARBA00023015"/>
    </source>
</evidence>
<dbReference type="Proteomes" id="UP000199771">
    <property type="component" value="Unassembled WGS sequence"/>
</dbReference>
<feature type="DNA-binding region" description="H-T-H motif" evidence="4">
    <location>
        <begin position="43"/>
        <end position="62"/>
    </location>
</feature>
<protein>
    <submittedName>
        <fullName evidence="7">Transcriptional regulator, TetR family</fullName>
    </submittedName>
</protein>